<proteinExistence type="predicted"/>
<dbReference type="HOGENOM" id="CLU_1289124_0_0_1"/>
<evidence type="ECO:0000313" key="1">
    <source>
        <dbReference type="EMBL" id="EDR04742.1"/>
    </source>
</evidence>
<dbReference type="InterPro" id="IPR029063">
    <property type="entry name" value="SAM-dependent_MTases_sf"/>
</dbReference>
<sequence>MLAQDPNFPDNLDIRPSNLNDIARQSTDSERVFGIEAQEDAIRLYGIARRVWEAAYTLSAYVSTPSDRKIEPPFVWDAARIHPVTMIELGSDSGLVASGIIKTLEPRDLFIATDLPEVYVGRSMKTIEGLADNVHNAPADTLSKGETGPGKCRNHQMLHWKREAIRSSGAFATQRQTLMGRHSNELVARCWWALVCQKVDKQLQADGSNVVNAY</sequence>
<dbReference type="Pfam" id="PF10294">
    <property type="entry name" value="Methyltransf_16"/>
    <property type="match status" value="1"/>
</dbReference>
<name>B0DL08_LACBS</name>
<dbReference type="AlphaFoldDB" id="B0DL08"/>
<dbReference type="Proteomes" id="UP000001194">
    <property type="component" value="Unassembled WGS sequence"/>
</dbReference>
<protein>
    <submittedName>
        <fullName evidence="1">Predicted protein</fullName>
    </submittedName>
</protein>
<dbReference type="OrthoDB" id="413520at2759"/>
<dbReference type="InterPro" id="IPR019410">
    <property type="entry name" value="Methyltransf_16"/>
</dbReference>
<dbReference type="EMBL" id="DS547116">
    <property type="protein sequence ID" value="EDR04742.1"/>
    <property type="molecule type" value="Genomic_DNA"/>
</dbReference>
<evidence type="ECO:0000313" key="2">
    <source>
        <dbReference type="Proteomes" id="UP000001194"/>
    </source>
</evidence>
<accession>B0DL08</accession>
<keyword evidence="2" id="KW-1185">Reference proteome</keyword>
<dbReference type="RefSeq" id="XP_001884566.1">
    <property type="nucleotide sequence ID" value="XM_001884531.1"/>
</dbReference>
<dbReference type="KEGG" id="lbc:LACBIDRAFT_330347"/>
<dbReference type="InParanoid" id="B0DL08"/>
<dbReference type="STRING" id="486041.B0DL08"/>
<gene>
    <name evidence="1" type="ORF">LACBIDRAFT_330347</name>
</gene>
<dbReference type="Gene3D" id="3.40.50.150">
    <property type="entry name" value="Vaccinia Virus protein VP39"/>
    <property type="match status" value="1"/>
</dbReference>
<dbReference type="GO" id="GO:0008757">
    <property type="term" value="F:S-adenosylmethionine-dependent methyltransferase activity"/>
    <property type="evidence" value="ECO:0007669"/>
    <property type="project" value="UniProtKB-ARBA"/>
</dbReference>
<reference evidence="1 2" key="1">
    <citation type="journal article" date="2008" name="Nature">
        <title>The genome of Laccaria bicolor provides insights into mycorrhizal symbiosis.</title>
        <authorList>
            <person name="Martin F."/>
            <person name="Aerts A."/>
            <person name="Ahren D."/>
            <person name="Brun A."/>
            <person name="Danchin E.G.J."/>
            <person name="Duchaussoy F."/>
            <person name="Gibon J."/>
            <person name="Kohler A."/>
            <person name="Lindquist E."/>
            <person name="Pereda V."/>
            <person name="Salamov A."/>
            <person name="Shapiro H.J."/>
            <person name="Wuyts J."/>
            <person name="Blaudez D."/>
            <person name="Buee M."/>
            <person name="Brokstein P."/>
            <person name="Canbaeck B."/>
            <person name="Cohen D."/>
            <person name="Courty P.E."/>
            <person name="Coutinho P.M."/>
            <person name="Delaruelle C."/>
            <person name="Detter J.C."/>
            <person name="Deveau A."/>
            <person name="DiFazio S."/>
            <person name="Duplessis S."/>
            <person name="Fraissinet-Tachet L."/>
            <person name="Lucic E."/>
            <person name="Frey-Klett P."/>
            <person name="Fourrey C."/>
            <person name="Feussner I."/>
            <person name="Gay G."/>
            <person name="Grimwood J."/>
            <person name="Hoegger P.J."/>
            <person name="Jain P."/>
            <person name="Kilaru S."/>
            <person name="Labbe J."/>
            <person name="Lin Y.C."/>
            <person name="Legue V."/>
            <person name="Le Tacon F."/>
            <person name="Marmeisse R."/>
            <person name="Melayah D."/>
            <person name="Montanini B."/>
            <person name="Muratet M."/>
            <person name="Nehls U."/>
            <person name="Niculita-Hirzel H."/>
            <person name="Oudot-Le Secq M.P."/>
            <person name="Peter M."/>
            <person name="Quesneville H."/>
            <person name="Rajashekar B."/>
            <person name="Reich M."/>
            <person name="Rouhier N."/>
            <person name="Schmutz J."/>
            <person name="Yin T."/>
            <person name="Chalot M."/>
            <person name="Henrissat B."/>
            <person name="Kuees U."/>
            <person name="Lucas S."/>
            <person name="Van de Peer Y."/>
            <person name="Podila G.K."/>
            <person name="Polle A."/>
            <person name="Pukkila P.J."/>
            <person name="Richardson P.M."/>
            <person name="Rouze P."/>
            <person name="Sanders I.R."/>
            <person name="Stajich J.E."/>
            <person name="Tunlid A."/>
            <person name="Tuskan G."/>
            <person name="Grigoriev I.V."/>
        </authorList>
    </citation>
    <scope>NUCLEOTIDE SEQUENCE [LARGE SCALE GENOMIC DNA]</scope>
    <source>
        <strain evidence="2">S238N-H82 / ATCC MYA-4686</strain>
    </source>
</reference>
<organism evidence="2">
    <name type="scientific">Laccaria bicolor (strain S238N-H82 / ATCC MYA-4686)</name>
    <name type="common">Bicoloured deceiver</name>
    <name type="synonym">Laccaria laccata var. bicolor</name>
    <dbReference type="NCBI Taxonomy" id="486041"/>
    <lineage>
        <taxon>Eukaryota</taxon>
        <taxon>Fungi</taxon>
        <taxon>Dikarya</taxon>
        <taxon>Basidiomycota</taxon>
        <taxon>Agaricomycotina</taxon>
        <taxon>Agaricomycetes</taxon>
        <taxon>Agaricomycetidae</taxon>
        <taxon>Agaricales</taxon>
        <taxon>Agaricineae</taxon>
        <taxon>Hydnangiaceae</taxon>
        <taxon>Laccaria</taxon>
    </lineage>
</organism>
<dbReference type="GeneID" id="6080267"/>